<keyword evidence="1" id="KW-0472">Membrane</keyword>
<evidence type="ECO:0000313" key="2">
    <source>
        <dbReference type="EMBL" id="JAD73205.1"/>
    </source>
</evidence>
<proteinExistence type="predicted"/>
<dbReference type="EMBL" id="GBRH01224690">
    <property type="protein sequence ID" value="JAD73205.1"/>
    <property type="molecule type" value="Transcribed_RNA"/>
</dbReference>
<sequence>MSPKSFAKNVRYYQNIFFYFIILIILARWHVPGQLLQKHVMLPSQIYDWIKFFKIHEVTICGLCQIHS</sequence>
<protein>
    <submittedName>
        <fullName evidence="2">Uncharacterized protein</fullName>
    </submittedName>
</protein>
<organism evidence="2">
    <name type="scientific">Arundo donax</name>
    <name type="common">Giant reed</name>
    <name type="synonym">Donax arundinaceus</name>
    <dbReference type="NCBI Taxonomy" id="35708"/>
    <lineage>
        <taxon>Eukaryota</taxon>
        <taxon>Viridiplantae</taxon>
        <taxon>Streptophyta</taxon>
        <taxon>Embryophyta</taxon>
        <taxon>Tracheophyta</taxon>
        <taxon>Spermatophyta</taxon>
        <taxon>Magnoliopsida</taxon>
        <taxon>Liliopsida</taxon>
        <taxon>Poales</taxon>
        <taxon>Poaceae</taxon>
        <taxon>PACMAD clade</taxon>
        <taxon>Arundinoideae</taxon>
        <taxon>Arundineae</taxon>
        <taxon>Arundo</taxon>
    </lineage>
</organism>
<reference evidence="2" key="2">
    <citation type="journal article" date="2015" name="Data Brief">
        <title>Shoot transcriptome of the giant reed, Arundo donax.</title>
        <authorList>
            <person name="Barrero R.A."/>
            <person name="Guerrero F.D."/>
            <person name="Moolhuijzen P."/>
            <person name="Goolsby J.A."/>
            <person name="Tidwell J."/>
            <person name="Bellgard S.E."/>
            <person name="Bellgard M.I."/>
        </authorList>
    </citation>
    <scope>NUCLEOTIDE SEQUENCE</scope>
    <source>
        <tissue evidence="2">Shoot tissue taken approximately 20 cm above the soil surface</tissue>
    </source>
</reference>
<evidence type="ECO:0000256" key="1">
    <source>
        <dbReference type="SAM" id="Phobius"/>
    </source>
</evidence>
<keyword evidence="1" id="KW-0812">Transmembrane</keyword>
<reference evidence="2" key="1">
    <citation type="submission" date="2014-09" db="EMBL/GenBank/DDBJ databases">
        <authorList>
            <person name="Magalhaes I.L.F."/>
            <person name="Oliveira U."/>
            <person name="Santos F.R."/>
            <person name="Vidigal T.H.D.A."/>
            <person name="Brescovit A.D."/>
            <person name="Santos A.J."/>
        </authorList>
    </citation>
    <scope>NUCLEOTIDE SEQUENCE</scope>
    <source>
        <tissue evidence="2">Shoot tissue taken approximately 20 cm above the soil surface</tissue>
    </source>
</reference>
<accession>A0A0A9CIK0</accession>
<name>A0A0A9CIK0_ARUDO</name>
<feature type="transmembrane region" description="Helical" evidence="1">
    <location>
        <begin position="12"/>
        <end position="31"/>
    </location>
</feature>
<dbReference type="AlphaFoldDB" id="A0A0A9CIK0"/>
<keyword evidence="1" id="KW-1133">Transmembrane helix</keyword>